<dbReference type="EMBL" id="QGNW01001469">
    <property type="protein sequence ID" value="RVW39872.1"/>
    <property type="molecule type" value="Genomic_DNA"/>
</dbReference>
<evidence type="ECO:0000313" key="1">
    <source>
        <dbReference type="EMBL" id="RVW39872.1"/>
    </source>
</evidence>
<protein>
    <submittedName>
        <fullName evidence="1">Retrovirus-related Pol polyprotein from transposon RE2</fullName>
    </submittedName>
</protein>
<accession>A0A438DWS9</accession>
<reference evidence="1 2" key="1">
    <citation type="journal article" date="2018" name="PLoS Genet.">
        <title>Population sequencing reveals clonal diversity and ancestral inbreeding in the grapevine cultivar Chardonnay.</title>
        <authorList>
            <person name="Roach M.J."/>
            <person name="Johnson D.L."/>
            <person name="Bohlmann J."/>
            <person name="van Vuuren H.J."/>
            <person name="Jones S.J."/>
            <person name="Pretorius I.S."/>
            <person name="Schmidt S.A."/>
            <person name="Borneman A.R."/>
        </authorList>
    </citation>
    <scope>NUCLEOTIDE SEQUENCE [LARGE SCALE GENOMIC DNA]</scope>
    <source>
        <strain evidence="2">cv. Chardonnay</strain>
        <tissue evidence="1">Leaf</tissue>
    </source>
</reference>
<dbReference type="PANTHER" id="PTHR11439:SF455">
    <property type="entry name" value="RLK (RECEPTOR-LIKE PROTEIN KINASE) 8, PUTATIVE-RELATED"/>
    <property type="match status" value="1"/>
</dbReference>
<dbReference type="PANTHER" id="PTHR11439">
    <property type="entry name" value="GAG-POL-RELATED RETROTRANSPOSON"/>
    <property type="match status" value="1"/>
</dbReference>
<dbReference type="CDD" id="cd09272">
    <property type="entry name" value="RNase_HI_RT_Ty1"/>
    <property type="match status" value="1"/>
</dbReference>
<proteinExistence type="predicted"/>
<sequence length="204" mass="23101">MDQPPRFEQWKDLACKLHKALYGLKQATRACNNIVSWCSKKQHIVSRSTTEAKYKSLANATFELIWIPSLLIELKIKQNAPRTVWCDNLSIVACGVRLATFANIGKLQDEFHNIVQKMAAKSFRSKMVILQLCAKILPSAWSDRLAMDISLCFPPCIPGLLMAKDFKALVLHVFELSIAFPRIPNNSPQSRIALVIKNYQNTKT</sequence>
<evidence type="ECO:0000313" key="2">
    <source>
        <dbReference type="Proteomes" id="UP000288805"/>
    </source>
</evidence>
<organism evidence="1 2">
    <name type="scientific">Vitis vinifera</name>
    <name type="common">Grape</name>
    <dbReference type="NCBI Taxonomy" id="29760"/>
    <lineage>
        <taxon>Eukaryota</taxon>
        <taxon>Viridiplantae</taxon>
        <taxon>Streptophyta</taxon>
        <taxon>Embryophyta</taxon>
        <taxon>Tracheophyta</taxon>
        <taxon>Spermatophyta</taxon>
        <taxon>Magnoliopsida</taxon>
        <taxon>eudicotyledons</taxon>
        <taxon>Gunneridae</taxon>
        <taxon>Pentapetalae</taxon>
        <taxon>rosids</taxon>
        <taxon>Vitales</taxon>
        <taxon>Vitaceae</taxon>
        <taxon>Viteae</taxon>
        <taxon>Vitis</taxon>
    </lineage>
</organism>
<name>A0A438DWS9_VITVI</name>
<dbReference type="Proteomes" id="UP000288805">
    <property type="component" value="Unassembled WGS sequence"/>
</dbReference>
<dbReference type="AlphaFoldDB" id="A0A438DWS9"/>
<comment type="caution">
    <text evidence="1">The sequence shown here is derived from an EMBL/GenBank/DDBJ whole genome shotgun (WGS) entry which is preliminary data.</text>
</comment>
<gene>
    <name evidence="1" type="primary">RE2_272</name>
    <name evidence="1" type="ORF">CK203_083168</name>
</gene>